<dbReference type="GO" id="GO:0005525">
    <property type="term" value="F:GTP binding"/>
    <property type="evidence" value="ECO:0007669"/>
    <property type="project" value="UniProtKB-KW"/>
</dbReference>
<gene>
    <name evidence="5" type="ORF">DSAG12_01686</name>
</gene>
<dbReference type="Proteomes" id="UP000321408">
    <property type="component" value="Chromosome"/>
</dbReference>
<evidence type="ECO:0000256" key="3">
    <source>
        <dbReference type="PIRNR" id="PIRNR006230"/>
    </source>
</evidence>
<dbReference type="AlphaFoldDB" id="A0A5B9D9I8"/>
<evidence type="ECO:0000313" key="6">
    <source>
        <dbReference type="Proteomes" id="UP000321408"/>
    </source>
</evidence>
<sequence>MKTEQHWQDVFKAVLKDTDVVLEILDARNPLGTHNHAIEKFMQQNKPQMKLILVLNKKDLVPKEIFNAWVNYFKQQNYEIFSTCAKFHSGTMFLFHRLRDLGKSGNENILIVGYPNTGKSSLIQALTKNKKKVGISSSAGFTRAIKRIKLTNNLYLIDTPGVIPIDETDETAIALKACMVADKVKDPLAVVEALYDLLPVKMFEKLYKIGIYAKNSNLEESDSLDELIERIGKKHGPLRAGGKINENEVYKRIIRDWQLNKLHYFNYPPGYNEEYDEAQIKVVKKVQKSQIGIPTSLKRTKKEKS</sequence>
<comment type="similarity">
    <text evidence="3">Belongs to the TRAFAC class YlqF/YawG GTPase family. MTG1 subfamily.</text>
</comment>
<reference evidence="5 6" key="1">
    <citation type="journal article" date="2020" name="Nature">
        <title>Isolation of an archaeon at the prokaryote-eukaryote interface.</title>
        <authorList>
            <person name="Imachi H."/>
            <person name="Nobu M.K."/>
            <person name="Nakahara N."/>
            <person name="Morono Y."/>
            <person name="Ogawara M."/>
            <person name="Takaki Y."/>
            <person name="Takano Y."/>
            <person name="Uematsu K."/>
            <person name="Ikuta T."/>
            <person name="Ito M."/>
            <person name="Matsui Y."/>
            <person name="Miyazaki M."/>
            <person name="Murata K."/>
            <person name="Saito Y."/>
            <person name="Sakai S."/>
            <person name="Song C."/>
            <person name="Tasumi E."/>
            <person name="Yamanaka Y."/>
            <person name="Yamaguchi T."/>
            <person name="Kamagata Y."/>
            <person name="Tamaki H."/>
            <person name="Takai K."/>
        </authorList>
    </citation>
    <scope>NUCLEOTIDE SEQUENCE [LARGE SCALE GENOMIC DNA]</scope>
    <source>
        <strain evidence="5 6">MK-D1</strain>
    </source>
</reference>
<dbReference type="InterPro" id="IPR027417">
    <property type="entry name" value="P-loop_NTPase"/>
</dbReference>
<name>A0A5B9D9I8_9ARCH</name>
<dbReference type="EMBL" id="CP042905">
    <property type="protein sequence ID" value="QEE15859.1"/>
    <property type="molecule type" value="Genomic_DNA"/>
</dbReference>
<dbReference type="Gene3D" id="1.10.1580.10">
    <property type="match status" value="1"/>
</dbReference>
<accession>A0A5B9D9I8</accession>
<dbReference type="RefSeq" id="WP_147662756.1">
    <property type="nucleotide sequence ID" value="NZ_CP042905.2"/>
</dbReference>
<keyword evidence="6" id="KW-1185">Reference proteome</keyword>
<dbReference type="PROSITE" id="PS51721">
    <property type="entry name" value="G_CP"/>
    <property type="match status" value="1"/>
</dbReference>
<feature type="domain" description="CP-type G" evidence="4">
    <location>
        <begin position="7"/>
        <end position="165"/>
    </location>
</feature>
<protein>
    <submittedName>
        <fullName evidence="5">GTPase</fullName>
    </submittedName>
</protein>
<organism evidence="5 6">
    <name type="scientific">Promethearchaeum syntrophicum</name>
    <dbReference type="NCBI Taxonomy" id="2594042"/>
    <lineage>
        <taxon>Archaea</taxon>
        <taxon>Promethearchaeati</taxon>
        <taxon>Promethearchaeota</taxon>
        <taxon>Promethearchaeia</taxon>
        <taxon>Promethearchaeales</taxon>
        <taxon>Promethearchaeaceae</taxon>
        <taxon>Promethearchaeum</taxon>
    </lineage>
</organism>
<dbReference type="InterPro" id="IPR016478">
    <property type="entry name" value="GTPase_MTG1"/>
</dbReference>
<dbReference type="PRINTS" id="PR00326">
    <property type="entry name" value="GTP1OBG"/>
</dbReference>
<dbReference type="InterPro" id="IPR050755">
    <property type="entry name" value="TRAFAC_YlqF/YawG_RiboMat"/>
</dbReference>
<dbReference type="InterPro" id="IPR006073">
    <property type="entry name" value="GTP-bd"/>
</dbReference>
<proteinExistence type="inferred from homology"/>
<evidence type="ECO:0000259" key="4">
    <source>
        <dbReference type="PROSITE" id="PS51721"/>
    </source>
</evidence>
<dbReference type="PANTHER" id="PTHR11089:SF30">
    <property type="entry name" value="GUANINE NUCLEOTIDE-BINDING PROTEIN-LIKE 3 HOMOLOG"/>
    <property type="match status" value="1"/>
</dbReference>
<dbReference type="PIRSF" id="PIRSF006230">
    <property type="entry name" value="MG442"/>
    <property type="match status" value="1"/>
</dbReference>
<dbReference type="InterPro" id="IPR030378">
    <property type="entry name" value="G_CP_dom"/>
</dbReference>
<evidence type="ECO:0000256" key="1">
    <source>
        <dbReference type="ARBA" id="ARBA00022741"/>
    </source>
</evidence>
<dbReference type="InterPro" id="IPR023179">
    <property type="entry name" value="GTP-bd_ortho_bundle_sf"/>
</dbReference>
<dbReference type="Gene3D" id="3.40.50.300">
    <property type="entry name" value="P-loop containing nucleotide triphosphate hydrolases"/>
    <property type="match status" value="1"/>
</dbReference>
<dbReference type="PANTHER" id="PTHR11089">
    <property type="entry name" value="GTP-BINDING PROTEIN-RELATED"/>
    <property type="match status" value="1"/>
</dbReference>
<keyword evidence="1 3" id="KW-0547">Nucleotide-binding</keyword>
<dbReference type="GeneID" id="41329679"/>
<keyword evidence="2 3" id="KW-0342">GTP-binding</keyword>
<reference evidence="5 6" key="2">
    <citation type="journal article" date="2024" name="Int. J. Syst. Evol. Microbiol.">
        <title>Promethearchaeum syntrophicum gen. nov., sp. nov., an anaerobic, obligately syntrophic archaeon, the first isolate of the lineage 'Asgard' archaea, and proposal of the new archaeal phylum Promethearchaeota phyl. nov. and kingdom Promethearchaeati regn. nov.</title>
        <authorList>
            <person name="Imachi H."/>
            <person name="Nobu M.K."/>
            <person name="Kato S."/>
            <person name="Takaki Y."/>
            <person name="Miyazaki M."/>
            <person name="Miyata M."/>
            <person name="Ogawara M."/>
            <person name="Saito Y."/>
            <person name="Sakai S."/>
            <person name="Tahara Y.O."/>
            <person name="Takano Y."/>
            <person name="Tasumi E."/>
            <person name="Uematsu K."/>
            <person name="Yoshimura T."/>
            <person name="Itoh T."/>
            <person name="Ohkuma M."/>
            <person name="Takai K."/>
        </authorList>
    </citation>
    <scope>NUCLEOTIDE SEQUENCE [LARGE SCALE GENOMIC DNA]</scope>
    <source>
        <strain evidence="5 6">MK-D1</strain>
    </source>
</reference>
<dbReference type="OrthoDB" id="372125at2157"/>
<evidence type="ECO:0000256" key="2">
    <source>
        <dbReference type="ARBA" id="ARBA00023134"/>
    </source>
</evidence>
<dbReference type="KEGG" id="psyt:DSAG12_01686"/>
<dbReference type="SUPFAM" id="SSF52540">
    <property type="entry name" value="P-loop containing nucleoside triphosphate hydrolases"/>
    <property type="match status" value="1"/>
</dbReference>
<dbReference type="Pfam" id="PF01926">
    <property type="entry name" value="MMR_HSR1"/>
    <property type="match status" value="1"/>
</dbReference>
<evidence type="ECO:0000313" key="5">
    <source>
        <dbReference type="EMBL" id="QEE15859.1"/>
    </source>
</evidence>